<comment type="similarity">
    <text evidence="2">Belongs to the bacterial solute-binding protein 8 family.</text>
</comment>
<accession>A0A7I9V6V1</accession>
<dbReference type="GO" id="GO:1901678">
    <property type="term" value="P:iron coordination entity transport"/>
    <property type="evidence" value="ECO:0007669"/>
    <property type="project" value="UniProtKB-ARBA"/>
</dbReference>
<keyword evidence="3" id="KW-0813">Transport</keyword>
<dbReference type="Proteomes" id="UP000444960">
    <property type="component" value="Unassembled WGS sequence"/>
</dbReference>
<sequence length="337" mass="35693">MATNYRRRIGVLAVVTALIATLVACGGNDDAATGSGAVTPESGALPVTLTHKFGQTTVTKPASRVVSLGYTDQDALLALGVTPVAVRNWDGMAPKGEPAGNWALDKVTGEKPKIIMSETVSFEEVAALKPDLIVAVYSDVDKSMYDQLSKLAPVIVQKADYADYQQPWDVTTLEIGKAVGKPAAAQSLVDGVKAKMAALAGRHPEWKTKSLSIATYDGTDLAAFAGGDPRVVFFASLGFRPNEAVNAAAGDKFYAKLSIEEARKLDTDVIVWDQLSYAPKGKATVTDQSTLANLPAVKGNRSVFLEGDLEKAFGWQTVLSLTYVLDNIEQPLVAATS</sequence>
<dbReference type="InterPro" id="IPR002491">
    <property type="entry name" value="ABC_transptr_periplasmic_BD"/>
</dbReference>
<dbReference type="GO" id="GO:0030288">
    <property type="term" value="C:outer membrane-bounded periplasmic space"/>
    <property type="evidence" value="ECO:0007669"/>
    <property type="project" value="TreeGrafter"/>
</dbReference>
<dbReference type="RefSeq" id="WP_161894943.1">
    <property type="nucleotide sequence ID" value="NZ_BJOV01000003.1"/>
</dbReference>
<evidence type="ECO:0000259" key="6">
    <source>
        <dbReference type="PROSITE" id="PS50983"/>
    </source>
</evidence>
<dbReference type="CDD" id="cd01146">
    <property type="entry name" value="FhuD"/>
    <property type="match status" value="1"/>
</dbReference>
<keyword evidence="8" id="KW-1185">Reference proteome</keyword>
<evidence type="ECO:0000256" key="3">
    <source>
        <dbReference type="ARBA" id="ARBA00022448"/>
    </source>
</evidence>
<comment type="caution">
    <text evidence="7">The sequence shown here is derived from an EMBL/GenBank/DDBJ whole genome shotgun (WGS) entry which is preliminary data.</text>
</comment>
<evidence type="ECO:0000256" key="1">
    <source>
        <dbReference type="ARBA" id="ARBA00004196"/>
    </source>
</evidence>
<name>A0A7I9V6V1_9ACTN</name>
<organism evidence="7 8">
    <name type="scientific">Gordonia spumicola</name>
    <dbReference type="NCBI Taxonomy" id="589161"/>
    <lineage>
        <taxon>Bacteria</taxon>
        <taxon>Bacillati</taxon>
        <taxon>Actinomycetota</taxon>
        <taxon>Actinomycetes</taxon>
        <taxon>Mycobacteriales</taxon>
        <taxon>Gordoniaceae</taxon>
        <taxon>Gordonia</taxon>
    </lineage>
</organism>
<evidence type="ECO:0000256" key="5">
    <source>
        <dbReference type="SAM" id="SignalP"/>
    </source>
</evidence>
<comment type="subcellular location">
    <subcellularLocation>
        <location evidence="1">Cell envelope</location>
    </subcellularLocation>
</comment>
<dbReference type="OrthoDB" id="1846031at2"/>
<dbReference type="Gene3D" id="3.40.50.1980">
    <property type="entry name" value="Nitrogenase molybdenum iron protein domain"/>
    <property type="match status" value="2"/>
</dbReference>
<evidence type="ECO:0000313" key="7">
    <source>
        <dbReference type="EMBL" id="GEE01105.1"/>
    </source>
</evidence>
<evidence type="ECO:0000256" key="2">
    <source>
        <dbReference type="ARBA" id="ARBA00008814"/>
    </source>
</evidence>
<proteinExistence type="inferred from homology"/>
<protein>
    <submittedName>
        <fullName evidence="7">Iron siderophore-binding protein</fullName>
    </submittedName>
</protein>
<gene>
    <name evidence="7" type="ORF">nbrc107696_15510</name>
</gene>
<dbReference type="PROSITE" id="PS50983">
    <property type="entry name" value="FE_B12_PBP"/>
    <property type="match status" value="1"/>
</dbReference>
<dbReference type="Pfam" id="PF01497">
    <property type="entry name" value="Peripla_BP_2"/>
    <property type="match status" value="1"/>
</dbReference>
<dbReference type="PROSITE" id="PS51257">
    <property type="entry name" value="PROKAR_LIPOPROTEIN"/>
    <property type="match status" value="1"/>
</dbReference>
<evidence type="ECO:0000256" key="4">
    <source>
        <dbReference type="ARBA" id="ARBA00022729"/>
    </source>
</evidence>
<dbReference type="PANTHER" id="PTHR30532:SF24">
    <property type="entry name" value="FERRIC ENTEROBACTIN-BINDING PERIPLASMIC PROTEIN FEPB"/>
    <property type="match status" value="1"/>
</dbReference>
<feature type="domain" description="Fe/B12 periplasmic-binding" evidence="6">
    <location>
        <begin position="64"/>
        <end position="336"/>
    </location>
</feature>
<dbReference type="SUPFAM" id="SSF53807">
    <property type="entry name" value="Helical backbone' metal receptor"/>
    <property type="match status" value="1"/>
</dbReference>
<reference evidence="8" key="1">
    <citation type="submission" date="2019-06" db="EMBL/GenBank/DDBJ databases">
        <title>Gordonia isolated from sludge of a wastewater treatment plant.</title>
        <authorList>
            <person name="Tamura T."/>
            <person name="Aoyama K."/>
            <person name="Kang Y."/>
            <person name="Saito S."/>
            <person name="Akiyama N."/>
            <person name="Yazawa K."/>
            <person name="Gonoi T."/>
            <person name="Mikami Y."/>
        </authorList>
    </citation>
    <scope>NUCLEOTIDE SEQUENCE [LARGE SCALE GENOMIC DNA]</scope>
    <source>
        <strain evidence="8">NBRC 107696</strain>
    </source>
</reference>
<feature type="signal peptide" evidence="5">
    <location>
        <begin position="1"/>
        <end position="26"/>
    </location>
</feature>
<dbReference type="PANTHER" id="PTHR30532">
    <property type="entry name" value="IRON III DICITRATE-BINDING PERIPLASMIC PROTEIN"/>
    <property type="match status" value="1"/>
</dbReference>
<dbReference type="InterPro" id="IPR051313">
    <property type="entry name" value="Bact_iron-sidero_bind"/>
</dbReference>
<dbReference type="EMBL" id="BJOV01000003">
    <property type="protein sequence ID" value="GEE01105.1"/>
    <property type="molecule type" value="Genomic_DNA"/>
</dbReference>
<dbReference type="AlphaFoldDB" id="A0A7I9V6V1"/>
<evidence type="ECO:0000313" key="8">
    <source>
        <dbReference type="Proteomes" id="UP000444960"/>
    </source>
</evidence>
<keyword evidence="4 5" id="KW-0732">Signal</keyword>
<feature type="chain" id="PRO_5039588542" evidence="5">
    <location>
        <begin position="27"/>
        <end position="337"/>
    </location>
</feature>